<evidence type="ECO:0000259" key="4">
    <source>
        <dbReference type="Pfam" id="PF12012"/>
    </source>
</evidence>
<evidence type="ECO:0000259" key="5">
    <source>
        <dbReference type="Pfam" id="PF25561"/>
    </source>
</evidence>
<dbReference type="InterPro" id="IPR057926">
    <property type="entry name" value="QRICH1_dom"/>
</dbReference>
<keyword evidence="3" id="KW-0832">Ubl conjugation</keyword>
<proteinExistence type="predicted"/>
<keyword evidence="1" id="KW-1017">Isopeptide bond</keyword>
<dbReference type="OrthoDB" id="10040310at2759"/>
<name>A0A6J8F004_MYTCO</name>
<dbReference type="AlphaFoldDB" id="A0A6J8F004"/>
<keyword evidence="7" id="KW-1185">Reference proteome</keyword>
<dbReference type="PANTHER" id="PTHR21446">
    <property type="entry name" value="DUF3504 DOMAIN-CONTAINING PROTEIN"/>
    <property type="match status" value="1"/>
</dbReference>
<reference evidence="6 7" key="1">
    <citation type="submission" date="2020-06" db="EMBL/GenBank/DDBJ databases">
        <authorList>
            <person name="Li R."/>
            <person name="Bekaert M."/>
        </authorList>
    </citation>
    <scope>NUCLEOTIDE SEQUENCE [LARGE SCALE GENOMIC DNA]</scope>
    <source>
        <strain evidence="7">wild</strain>
    </source>
</reference>
<protein>
    <submittedName>
        <fullName evidence="6">Uncharacterized protein</fullName>
    </submittedName>
</protein>
<keyword evidence="2" id="KW-0597">Phosphoprotein</keyword>
<evidence type="ECO:0000256" key="3">
    <source>
        <dbReference type="ARBA" id="ARBA00022843"/>
    </source>
</evidence>
<sequence>MNVFNEWQGERIRTGIIMPDLLQMDYISMDFWLQRLVMEARKKNGDEYPQKSIYYLFCGVMRYCRDNGLHVNFFNGDDATFAGLRKVLDDQMKQLLGKGLGTNIKKADAISGEDEEILWSSRVFGTSTATTLQYTIFIYACKVFGLRGKDEHRKIECSQFELGEDQKGKFIRLVSAGLDKQSIMDHTVYRSTAVRAYKTKTNEIAEKVSMALNPPSEENTVGTRDEKQPPTKKIKFDNYVEVHDDTKAGIVRYHECPRFSWKCQL</sequence>
<dbReference type="Pfam" id="PF12012">
    <property type="entry name" value="DUF3504"/>
    <property type="match status" value="1"/>
</dbReference>
<evidence type="ECO:0000313" key="7">
    <source>
        <dbReference type="Proteomes" id="UP000507470"/>
    </source>
</evidence>
<evidence type="ECO:0000256" key="2">
    <source>
        <dbReference type="ARBA" id="ARBA00022553"/>
    </source>
</evidence>
<evidence type="ECO:0000313" key="6">
    <source>
        <dbReference type="EMBL" id="CAC5426047.1"/>
    </source>
</evidence>
<dbReference type="PANTHER" id="PTHR21446:SF13">
    <property type="entry name" value="DUF3504 DOMAIN-CONTAINING PROTEIN"/>
    <property type="match status" value="1"/>
</dbReference>
<evidence type="ECO:0000256" key="1">
    <source>
        <dbReference type="ARBA" id="ARBA00022499"/>
    </source>
</evidence>
<dbReference type="Proteomes" id="UP000507470">
    <property type="component" value="Unassembled WGS sequence"/>
</dbReference>
<dbReference type="InterPro" id="IPR052787">
    <property type="entry name" value="MAVS"/>
</dbReference>
<gene>
    <name evidence="6" type="ORF">MCOR_57796</name>
</gene>
<dbReference type="EMBL" id="CACVKT020010330">
    <property type="protein sequence ID" value="CAC5426047.1"/>
    <property type="molecule type" value="Genomic_DNA"/>
</dbReference>
<feature type="domain" description="ZMYM2-like/QRICH1 C-terminal" evidence="4">
    <location>
        <begin position="111"/>
        <end position="205"/>
    </location>
</feature>
<dbReference type="InterPro" id="IPR021893">
    <property type="entry name" value="ZMYM2-like_C"/>
</dbReference>
<feature type="domain" description="QRICH1-like" evidence="5">
    <location>
        <begin position="17"/>
        <end position="94"/>
    </location>
</feature>
<dbReference type="Pfam" id="PF25561">
    <property type="entry name" value="QRICH1"/>
    <property type="match status" value="1"/>
</dbReference>
<accession>A0A6J8F004</accession>
<organism evidence="6 7">
    <name type="scientific">Mytilus coruscus</name>
    <name type="common">Sea mussel</name>
    <dbReference type="NCBI Taxonomy" id="42192"/>
    <lineage>
        <taxon>Eukaryota</taxon>
        <taxon>Metazoa</taxon>
        <taxon>Spiralia</taxon>
        <taxon>Lophotrochozoa</taxon>
        <taxon>Mollusca</taxon>
        <taxon>Bivalvia</taxon>
        <taxon>Autobranchia</taxon>
        <taxon>Pteriomorphia</taxon>
        <taxon>Mytilida</taxon>
        <taxon>Mytiloidea</taxon>
        <taxon>Mytilidae</taxon>
        <taxon>Mytilinae</taxon>
        <taxon>Mytilus</taxon>
    </lineage>
</organism>